<reference evidence="1 2" key="1">
    <citation type="submission" date="2020-08" db="EMBL/GenBank/DDBJ databases">
        <title>Genomic Encyclopedia of Type Strains, Phase IV (KMG-IV): sequencing the most valuable type-strain genomes for metagenomic binning, comparative biology and taxonomic classification.</title>
        <authorList>
            <person name="Goeker M."/>
        </authorList>
    </citation>
    <scope>NUCLEOTIDE SEQUENCE [LARGE SCALE GENOMIC DNA]</scope>
    <source>
        <strain evidence="1 2">DSM 26736</strain>
    </source>
</reference>
<keyword evidence="2" id="KW-1185">Reference proteome</keyword>
<evidence type="ECO:0000313" key="2">
    <source>
        <dbReference type="Proteomes" id="UP000527143"/>
    </source>
</evidence>
<dbReference type="NCBIfam" id="NF047353">
    <property type="entry name" value="tube_lmo2291"/>
    <property type="match status" value="1"/>
</dbReference>
<name>A0A840YBN5_9SPHN</name>
<organism evidence="1 2">
    <name type="scientific">Sphingomonas xinjiangensis</name>
    <dbReference type="NCBI Taxonomy" id="643568"/>
    <lineage>
        <taxon>Bacteria</taxon>
        <taxon>Pseudomonadati</taxon>
        <taxon>Pseudomonadota</taxon>
        <taxon>Alphaproteobacteria</taxon>
        <taxon>Sphingomonadales</taxon>
        <taxon>Sphingomonadaceae</taxon>
        <taxon>Sphingomonas</taxon>
    </lineage>
</organism>
<dbReference type="EMBL" id="JACIJF010000001">
    <property type="protein sequence ID" value="MBB5709439.1"/>
    <property type="molecule type" value="Genomic_DNA"/>
</dbReference>
<dbReference type="InterPro" id="IPR032495">
    <property type="entry name" value="Phage_TTP_11"/>
</dbReference>
<dbReference type="Gene3D" id="4.10.410.40">
    <property type="match status" value="1"/>
</dbReference>
<sequence>MASNAVKTKNTKLEIETGADTWVQVKGLTNFSGLGSGSAAVIDTTDFDSTAKEKEMGLLDEGQVSIDLMYLPKDAGQLALKAARGTQAKTGVRITLSDGTKFEFDAFVLTFEKSGELDAVVEATATLEVTGGVTETAGA</sequence>
<accession>A0A840YBN5</accession>
<protein>
    <submittedName>
        <fullName evidence="1">Putative secreted protein</fullName>
    </submittedName>
</protein>
<evidence type="ECO:0000313" key="1">
    <source>
        <dbReference type="EMBL" id="MBB5709439.1"/>
    </source>
</evidence>
<dbReference type="RefSeq" id="WP_184084124.1">
    <property type="nucleotide sequence ID" value="NZ_JACIJF010000001.1"/>
</dbReference>
<dbReference type="Pfam" id="PF16460">
    <property type="entry name" value="Phage_TTP_11"/>
    <property type="match status" value="1"/>
</dbReference>
<dbReference type="Proteomes" id="UP000527143">
    <property type="component" value="Unassembled WGS sequence"/>
</dbReference>
<gene>
    <name evidence="1" type="ORF">FHT02_000645</name>
</gene>
<dbReference type="AlphaFoldDB" id="A0A840YBN5"/>
<comment type="caution">
    <text evidence="1">The sequence shown here is derived from an EMBL/GenBank/DDBJ whole genome shotgun (WGS) entry which is preliminary data.</text>
</comment>
<proteinExistence type="predicted"/>